<accession>A0A375GKT8</accession>
<dbReference type="AlphaFoldDB" id="A0A375GKT8"/>
<dbReference type="EMBL" id="CP032518">
    <property type="protein sequence ID" value="QEZ43286.1"/>
    <property type="molecule type" value="Genomic_DNA"/>
</dbReference>
<feature type="compositionally biased region" description="Polar residues" evidence="1">
    <location>
        <begin position="61"/>
        <end position="70"/>
    </location>
</feature>
<dbReference type="EMBL" id="OGUS01000142">
    <property type="protein sequence ID" value="SPC23745.1"/>
    <property type="molecule type" value="Genomic_DNA"/>
</dbReference>
<reference evidence="4 7" key="3">
    <citation type="submission" date="2021-02" db="EMBL/GenBank/DDBJ databases">
        <title>Complete Genome Sequence of Cupriavidus oxalaticus Strain Ox1, a Soil Oxalate-Degrading Species.</title>
        <authorList>
            <person name="Palmieri F."/>
            <person name="Udriet P."/>
            <person name="Deuasquier M."/>
            <person name="Beaudoing E."/>
            <person name="Johnson S.L."/>
            <person name="Davenport K.W."/>
            <person name="Chain P.S."/>
            <person name="Bindschedler S."/>
            <person name="Junier P."/>
        </authorList>
    </citation>
    <scope>NUCLEOTIDE SEQUENCE [LARGE SCALE GENOMIC DNA]</scope>
    <source>
        <strain evidence="4 7">Ox1</strain>
    </source>
</reference>
<evidence type="ECO:0000313" key="5">
    <source>
        <dbReference type="EMBL" id="SPC23745.1"/>
    </source>
</evidence>
<dbReference type="EMBL" id="CP069811">
    <property type="protein sequence ID" value="QRQ90586.1"/>
    <property type="molecule type" value="Genomic_DNA"/>
</dbReference>
<keyword evidence="7" id="KW-1185">Reference proteome</keyword>
<evidence type="ECO:0000313" key="7">
    <source>
        <dbReference type="Proteomes" id="UP000623307"/>
    </source>
</evidence>
<reference evidence="5" key="1">
    <citation type="submission" date="2018-01" db="EMBL/GenBank/DDBJ databases">
        <authorList>
            <person name="Clerissi C."/>
        </authorList>
    </citation>
    <scope>NUCLEOTIDE SEQUENCE</scope>
    <source>
        <strain evidence="5">Cupriavidus oxalaticus LMG 2235</strain>
    </source>
</reference>
<protein>
    <submittedName>
        <fullName evidence="3">Amino acid ABC transporter permease</fullName>
    </submittedName>
</protein>
<feature type="compositionally biased region" description="Basic residues" evidence="1">
    <location>
        <begin position="83"/>
        <end position="95"/>
    </location>
</feature>
<feature type="region of interest" description="Disordered" evidence="1">
    <location>
        <begin position="24"/>
        <end position="102"/>
    </location>
</feature>
<evidence type="ECO:0000313" key="3">
    <source>
        <dbReference type="EMBL" id="QEZ43286.1"/>
    </source>
</evidence>
<proteinExistence type="predicted"/>
<evidence type="ECO:0000256" key="1">
    <source>
        <dbReference type="SAM" id="MobiDB-lite"/>
    </source>
</evidence>
<name>A0A375GKT8_9BURK</name>
<feature type="chain" id="PRO_5044585801" evidence="2">
    <location>
        <begin position="23"/>
        <end position="102"/>
    </location>
</feature>
<keyword evidence="2" id="KW-0732">Signal</keyword>
<dbReference type="RefSeq" id="WP_063240622.1">
    <property type="nucleotide sequence ID" value="NZ_CP032518.1"/>
</dbReference>
<reference evidence="3 6" key="2">
    <citation type="submission" date="2018-09" db="EMBL/GenBank/DDBJ databases">
        <title>Complete genome sequence of Cupriavidus oxalaticus T2, a bacterium capable of phenol tolerance and degradation.</title>
        <authorList>
            <person name="Yan J."/>
        </authorList>
    </citation>
    <scope>NUCLEOTIDE SEQUENCE [LARGE SCALE GENOMIC DNA]</scope>
    <source>
        <strain evidence="3 6">T2</strain>
    </source>
</reference>
<dbReference type="GeneID" id="303489443"/>
<dbReference type="Proteomes" id="UP000256862">
    <property type="component" value="Plasmid CO2235_mp"/>
</dbReference>
<dbReference type="OrthoDB" id="8929289at2"/>
<dbReference type="Proteomes" id="UP000325743">
    <property type="component" value="Chromosome 1"/>
</dbReference>
<dbReference type="Proteomes" id="UP000623307">
    <property type="component" value="Chromosome 1"/>
</dbReference>
<evidence type="ECO:0000313" key="4">
    <source>
        <dbReference type="EMBL" id="QRQ90586.1"/>
    </source>
</evidence>
<gene>
    <name evidence="5" type="ORF">CO2235_MP70326</name>
    <name evidence="3" type="ORF">D2917_02910</name>
    <name evidence="4" type="ORF">JTE92_07925</name>
</gene>
<organism evidence="5">
    <name type="scientific">Cupriavidus oxalaticus</name>
    <dbReference type="NCBI Taxonomy" id="96344"/>
    <lineage>
        <taxon>Bacteria</taxon>
        <taxon>Pseudomonadati</taxon>
        <taxon>Pseudomonadota</taxon>
        <taxon>Betaproteobacteria</taxon>
        <taxon>Burkholderiales</taxon>
        <taxon>Burkholderiaceae</taxon>
        <taxon>Cupriavidus</taxon>
    </lineage>
</organism>
<evidence type="ECO:0000256" key="2">
    <source>
        <dbReference type="SAM" id="SignalP"/>
    </source>
</evidence>
<feature type="signal peptide" evidence="2">
    <location>
        <begin position="1"/>
        <end position="22"/>
    </location>
</feature>
<sequence>MNKFVATAIALCLGAASLAVHAQGTGKKQFDPYSQGAKSGEKFDPYSQGAKAGDKFDPYSQGANKSTRSDLNPAAPATEQKPAKKSSKPKAKKKAAPAPAAS</sequence>
<evidence type="ECO:0000313" key="6">
    <source>
        <dbReference type="Proteomes" id="UP000325743"/>
    </source>
</evidence>